<name>A0ABR7IQ89_9CLOT</name>
<keyword evidence="2" id="KW-1185">Reference proteome</keyword>
<reference evidence="1 2" key="1">
    <citation type="submission" date="2020-08" db="EMBL/GenBank/DDBJ databases">
        <title>Genome public.</title>
        <authorList>
            <person name="Liu C."/>
            <person name="Sun Q."/>
        </authorList>
    </citation>
    <scope>NUCLEOTIDE SEQUENCE [LARGE SCALE GENOMIC DNA]</scope>
    <source>
        <strain evidence="1 2">NSJ-27</strain>
    </source>
</reference>
<dbReference type="RefSeq" id="WP_069988708.1">
    <property type="nucleotide sequence ID" value="NZ_JACOQK010000001.1"/>
</dbReference>
<comment type="caution">
    <text evidence="1">The sequence shown here is derived from an EMBL/GenBank/DDBJ whole genome shotgun (WGS) entry which is preliminary data.</text>
</comment>
<dbReference type="Gene3D" id="3.40.50.10150">
    <property type="entry name" value="B12-dependent dehydatase associated subunit"/>
    <property type="match status" value="1"/>
</dbReference>
<dbReference type="Proteomes" id="UP000649151">
    <property type="component" value="Unassembled WGS sequence"/>
</dbReference>
<dbReference type="EMBL" id="JACOQK010000001">
    <property type="protein sequence ID" value="MBC5787017.1"/>
    <property type="molecule type" value="Genomic_DNA"/>
</dbReference>
<evidence type="ECO:0000313" key="2">
    <source>
        <dbReference type="Proteomes" id="UP000649151"/>
    </source>
</evidence>
<dbReference type="InterPro" id="IPR003208">
    <property type="entry name" value="Dehydtase/Dehydtase_re"/>
</dbReference>
<protein>
    <submittedName>
        <fullName evidence="1">Glycerol dehydratase reactivase beta/small subunit family protein</fullName>
    </submittedName>
</protein>
<accession>A0ABR7IQ89</accession>
<dbReference type="InterPro" id="IPR010254">
    <property type="entry name" value="B12-dep_deHydtase_bsu"/>
</dbReference>
<dbReference type="Pfam" id="PF02288">
    <property type="entry name" value="Dehydratase_MU"/>
    <property type="match status" value="1"/>
</dbReference>
<gene>
    <name evidence="1" type="ORF">H8Z77_03125</name>
</gene>
<organism evidence="1 2">
    <name type="scientific">Clostridium facile</name>
    <dbReference type="NCBI Taxonomy" id="2763035"/>
    <lineage>
        <taxon>Bacteria</taxon>
        <taxon>Bacillati</taxon>
        <taxon>Bacillota</taxon>
        <taxon>Clostridia</taxon>
        <taxon>Eubacteriales</taxon>
        <taxon>Clostridiaceae</taxon>
        <taxon>Clostridium</taxon>
    </lineage>
</organism>
<proteinExistence type="predicted"/>
<sequence length="111" mass="12291">MVVKKPSILVYVNHPDETILKEVCAGIEEEGVLFTVEQQQQEDLQELSFEAAKNSMLGSGIGIVDDHIALQISNIAKSKNPFVFYHASKLQCRLIGANSARVVKKKPLKNL</sequence>
<dbReference type="SUPFAM" id="SSF52968">
    <property type="entry name" value="B12-dependent dehydatase associated subunit"/>
    <property type="match status" value="1"/>
</dbReference>
<evidence type="ECO:0000313" key="1">
    <source>
        <dbReference type="EMBL" id="MBC5787017.1"/>
    </source>
</evidence>